<dbReference type="OrthoDB" id="8093255at2"/>
<dbReference type="RefSeq" id="WP_006927784.1">
    <property type="nucleotide sequence ID" value="NZ_CM001402.1"/>
</dbReference>
<keyword evidence="2" id="KW-1185">Reference proteome</keyword>
<proteinExistence type="predicted"/>
<organism evidence="1 2">
    <name type="scientific">Caldithrix abyssi DSM 13497</name>
    <dbReference type="NCBI Taxonomy" id="880073"/>
    <lineage>
        <taxon>Bacteria</taxon>
        <taxon>Pseudomonadati</taxon>
        <taxon>Calditrichota</taxon>
        <taxon>Calditrichia</taxon>
        <taxon>Calditrichales</taxon>
        <taxon>Calditrichaceae</taxon>
        <taxon>Caldithrix</taxon>
    </lineage>
</organism>
<evidence type="ECO:0000313" key="2">
    <source>
        <dbReference type="Proteomes" id="UP000004671"/>
    </source>
</evidence>
<dbReference type="eggNOG" id="COG4447">
    <property type="taxonomic scope" value="Bacteria"/>
</dbReference>
<dbReference type="Proteomes" id="UP000004671">
    <property type="component" value="Chromosome"/>
</dbReference>
<name>H1XWH1_CALAY</name>
<dbReference type="InParanoid" id="H1XWH1"/>
<reference evidence="1 2" key="1">
    <citation type="submission" date="2011-09" db="EMBL/GenBank/DDBJ databases">
        <title>The permanent draft genome of Caldithrix abyssi DSM 13497.</title>
        <authorList>
            <consortium name="US DOE Joint Genome Institute (JGI-PGF)"/>
            <person name="Lucas S."/>
            <person name="Han J."/>
            <person name="Lapidus A."/>
            <person name="Bruce D."/>
            <person name="Goodwin L."/>
            <person name="Pitluck S."/>
            <person name="Peters L."/>
            <person name="Kyrpides N."/>
            <person name="Mavromatis K."/>
            <person name="Ivanova N."/>
            <person name="Mikhailova N."/>
            <person name="Chertkov O."/>
            <person name="Detter J.C."/>
            <person name="Tapia R."/>
            <person name="Han C."/>
            <person name="Land M."/>
            <person name="Hauser L."/>
            <person name="Markowitz V."/>
            <person name="Cheng J.-F."/>
            <person name="Hugenholtz P."/>
            <person name="Woyke T."/>
            <person name="Wu D."/>
            <person name="Spring S."/>
            <person name="Brambilla E."/>
            <person name="Klenk H.-P."/>
            <person name="Eisen J.A."/>
        </authorList>
    </citation>
    <scope>NUCLEOTIDE SEQUENCE [LARGE SCALE GENOMIC DNA]</scope>
    <source>
        <strain evidence="1 2">DSM 13497</strain>
    </source>
</reference>
<dbReference type="AlphaFoldDB" id="H1XWH1"/>
<sequence length="415" mass="48206">MKMVILLKIFVEEKMVYMRIPPLHIFYLLSKNFLRVFYYFSADVLDCFCLTTPKLRSNKMPQLSKKSFPFFFCLLSFFILLLSCKRATEPLVKDAAKRNLDTSSHSFAWQIDTLPGTVFDISGLDENNVWLVGEFSRSNSQTGETEKFNYGYWNGKTWKLQSILKEGPYMGIHVFNKNNIWLTDGGMIHWNGKYWKLYHPWNMGILNETEGGVTKVWGLDSSNVFFIGLTGTIIHFDGYTFKKMESKTNVNLTHIYGIDENHIWVVGDDRGLHGGHSVLLFFNGSSWKVKYHYRYNEGPPFEGGPIGQYRGIWADKDSIIMGSGHGFWHESIITGKGRIEPFSFHPIGAEEKIFARNRNDLFMIGHFYTLHHYNGKSWKRYISFLRKNDNFYAGSFVSDDCVFVGGNRFVYRGYR</sequence>
<dbReference type="HOGENOM" id="CLU_661709_0_0_0"/>
<dbReference type="STRING" id="880073.Cabys_4005"/>
<dbReference type="PaxDb" id="880073-Calab_1125"/>
<dbReference type="EMBL" id="CM001402">
    <property type="protein sequence ID" value="EHO40753.1"/>
    <property type="molecule type" value="Genomic_DNA"/>
</dbReference>
<evidence type="ECO:0000313" key="1">
    <source>
        <dbReference type="EMBL" id="EHO40753.1"/>
    </source>
</evidence>
<accession>H1XWH1</accession>
<gene>
    <name evidence="1" type="ORF">Calab_1125</name>
</gene>
<protein>
    <submittedName>
        <fullName evidence="1">Uncharacterized protein</fullName>
    </submittedName>
</protein>